<gene>
    <name evidence="2" type="ORF">PDESU_01452</name>
</gene>
<dbReference type="Proteomes" id="UP000366872">
    <property type="component" value="Unassembled WGS sequence"/>
</dbReference>
<proteinExistence type="predicted"/>
<name>A0A6C2TYU6_PONDE</name>
<evidence type="ECO:0000256" key="1">
    <source>
        <dbReference type="SAM" id="Phobius"/>
    </source>
</evidence>
<reference evidence="2 3" key="1">
    <citation type="submission" date="2019-04" db="EMBL/GenBank/DDBJ databases">
        <authorList>
            <person name="Van Vliet M D."/>
        </authorList>
    </citation>
    <scope>NUCLEOTIDE SEQUENCE [LARGE SCALE GENOMIC DNA]</scope>
    <source>
        <strain evidence="2 3">F1</strain>
    </source>
</reference>
<dbReference type="EMBL" id="CAAHFG010000001">
    <property type="protein sequence ID" value="VGO12898.1"/>
    <property type="molecule type" value="Genomic_DNA"/>
</dbReference>
<evidence type="ECO:0000313" key="3">
    <source>
        <dbReference type="Proteomes" id="UP000366872"/>
    </source>
</evidence>
<protein>
    <submittedName>
        <fullName evidence="2">Uncharacterized protein</fullName>
    </submittedName>
</protein>
<evidence type="ECO:0000313" key="2">
    <source>
        <dbReference type="EMBL" id="VGO12898.1"/>
    </source>
</evidence>
<sequence>MKPRILEGGLRISGTLVFLAFLAGVLWSVVPFGGNTLPHWIEAALGVSFNWSALLASSVLGMMGVGAIGLFAAIQLLDGEKHGAAQRLAIEQQPLPADGTVDLSVGIGNLPVDERCDDGGLERDAFEGRPAAFVERVFLGDRGRCFGVDQG</sequence>
<keyword evidence="3" id="KW-1185">Reference proteome</keyword>
<keyword evidence="1" id="KW-1133">Transmembrane helix</keyword>
<feature type="transmembrane region" description="Helical" evidence="1">
    <location>
        <begin position="12"/>
        <end position="33"/>
    </location>
</feature>
<organism evidence="2 3">
    <name type="scientific">Pontiella desulfatans</name>
    <dbReference type="NCBI Taxonomy" id="2750659"/>
    <lineage>
        <taxon>Bacteria</taxon>
        <taxon>Pseudomonadati</taxon>
        <taxon>Kiritimatiellota</taxon>
        <taxon>Kiritimatiellia</taxon>
        <taxon>Kiritimatiellales</taxon>
        <taxon>Pontiellaceae</taxon>
        <taxon>Pontiella</taxon>
    </lineage>
</organism>
<keyword evidence="1" id="KW-0812">Transmembrane</keyword>
<dbReference type="AlphaFoldDB" id="A0A6C2TYU6"/>
<accession>A0A6C2TYU6</accession>
<keyword evidence="1" id="KW-0472">Membrane</keyword>
<feature type="transmembrane region" description="Helical" evidence="1">
    <location>
        <begin position="53"/>
        <end position="77"/>
    </location>
</feature>